<dbReference type="SMART" id="SM00184">
    <property type="entry name" value="RING"/>
    <property type="match status" value="1"/>
</dbReference>
<dbReference type="PANTHER" id="PTHR45931">
    <property type="entry name" value="SI:CH211-59O9.10"/>
    <property type="match status" value="1"/>
</dbReference>
<keyword evidence="7" id="KW-1185">Reference proteome</keyword>
<comment type="caution">
    <text evidence="6">The sequence shown here is derived from an EMBL/GenBank/DDBJ whole genome shotgun (WGS) entry which is preliminary data.</text>
</comment>
<gene>
    <name evidence="6" type="ORF">BSTOLATCC_MIC3687</name>
</gene>
<feature type="domain" description="RING-type" evidence="5">
    <location>
        <begin position="451"/>
        <end position="492"/>
    </location>
</feature>
<protein>
    <recommendedName>
        <fullName evidence="5">RING-type domain-containing protein</fullName>
    </recommendedName>
</protein>
<evidence type="ECO:0000256" key="4">
    <source>
        <dbReference type="PROSITE-ProRule" id="PRU00175"/>
    </source>
</evidence>
<dbReference type="GO" id="GO:0006511">
    <property type="term" value="P:ubiquitin-dependent protein catabolic process"/>
    <property type="evidence" value="ECO:0007669"/>
    <property type="project" value="TreeGrafter"/>
</dbReference>
<dbReference type="GO" id="GO:0061630">
    <property type="term" value="F:ubiquitin protein ligase activity"/>
    <property type="evidence" value="ECO:0007669"/>
    <property type="project" value="TreeGrafter"/>
</dbReference>
<dbReference type="Gene3D" id="3.10.330.10">
    <property type="match status" value="3"/>
</dbReference>
<keyword evidence="1" id="KW-0479">Metal-binding</keyword>
<dbReference type="InterPro" id="IPR001841">
    <property type="entry name" value="Znf_RING"/>
</dbReference>
<dbReference type="AlphaFoldDB" id="A0AAU9ID73"/>
<evidence type="ECO:0000256" key="2">
    <source>
        <dbReference type="ARBA" id="ARBA00022771"/>
    </source>
</evidence>
<dbReference type="PROSITE" id="PS50089">
    <property type="entry name" value="ZF_RING_2"/>
    <property type="match status" value="1"/>
</dbReference>
<evidence type="ECO:0000313" key="6">
    <source>
        <dbReference type="EMBL" id="CAG9311397.1"/>
    </source>
</evidence>
<organism evidence="6 7">
    <name type="scientific">Blepharisma stoltei</name>
    <dbReference type="NCBI Taxonomy" id="1481888"/>
    <lineage>
        <taxon>Eukaryota</taxon>
        <taxon>Sar</taxon>
        <taxon>Alveolata</taxon>
        <taxon>Ciliophora</taxon>
        <taxon>Postciliodesmatophora</taxon>
        <taxon>Heterotrichea</taxon>
        <taxon>Heterotrichida</taxon>
        <taxon>Blepharismidae</taxon>
        <taxon>Blepharisma</taxon>
    </lineage>
</organism>
<proteinExistence type="predicted"/>
<dbReference type="GO" id="GO:0008270">
    <property type="term" value="F:zinc ion binding"/>
    <property type="evidence" value="ECO:0007669"/>
    <property type="project" value="UniProtKB-KW"/>
</dbReference>
<dbReference type="InterPro" id="IPR013083">
    <property type="entry name" value="Znf_RING/FYVE/PHD"/>
</dbReference>
<accession>A0AAU9ID73</accession>
<sequence length="496" mass="56682">MFDAQPLPTRPISGQFIRNSQISHPPVLMTLGGYNPLASGNWNDYGFGKVRETRFIQSNSFSGIIKNPPPATRLYFPCPKCSNQCYDGGLCKKVICRCGKFIMRDENDTISELPTLISDGFQDVFAICNNTLPPNTRFPELQSITLGIFRENLPLTLLSGGRVNFKSIFIQFLAPYFLSRLRCLGVGDYFKCENVKFKVLGCRSNFGLITQNTVINCYDILTENPVQKIQILPIYPSQINPTIFSNVFRNYFNSSQRHLHTNQYLYLNNMEYVVTASEPMNGLVGGETQFFLEGEPLVHLQSVSFSCYIEDLPIQYHRMARNAIIYELVNCYVIPYFQGMKRLVCQGQVLSINGLDFIIASCFPQKGLIMDNTHIIFDCSLRARNPNLAYVLESSRVWLNSGLIDMDVALAELEQSIETINSHRVRAAPRDLVETFPIREIRQNEEGLDRCTVCYCEYEPGDKIKTLPCSHFYHDFCIDQWLNRSNVCPLCKYKIE</sequence>
<evidence type="ECO:0000313" key="7">
    <source>
        <dbReference type="Proteomes" id="UP001162131"/>
    </source>
</evidence>
<dbReference type="EMBL" id="CAJZBQ010000004">
    <property type="protein sequence ID" value="CAG9311397.1"/>
    <property type="molecule type" value="Genomic_DNA"/>
</dbReference>
<dbReference type="PANTHER" id="PTHR45931:SF3">
    <property type="entry name" value="RING ZINC FINGER-CONTAINING PROTEIN"/>
    <property type="match status" value="1"/>
</dbReference>
<dbReference type="GO" id="GO:0005634">
    <property type="term" value="C:nucleus"/>
    <property type="evidence" value="ECO:0007669"/>
    <property type="project" value="TreeGrafter"/>
</dbReference>
<dbReference type="Gene3D" id="3.30.40.10">
    <property type="entry name" value="Zinc/RING finger domain, C3HC4 (zinc finger)"/>
    <property type="match status" value="1"/>
</dbReference>
<keyword evidence="3" id="KW-0862">Zinc</keyword>
<dbReference type="Proteomes" id="UP001162131">
    <property type="component" value="Unassembled WGS sequence"/>
</dbReference>
<evidence type="ECO:0000256" key="1">
    <source>
        <dbReference type="ARBA" id="ARBA00022723"/>
    </source>
</evidence>
<dbReference type="SUPFAM" id="SSF57850">
    <property type="entry name" value="RING/U-box"/>
    <property type="match status" value="1"/>
</dbReference>
<evidence type="ECO:0000259" key="5">
    <source>
        <dbReference type="PROSITE" id="PS50089"/>
    </source>
</evidence>
<keyword evidence="2 4" id="KW-0863">Zinc-finger</keyword>
<evidence type="ECO:0000256" key="3">
    <source>
        <dbReference type="ARBA" id="ARBA00022833"/>
    </source>
</evidence>
<dbReference type="InterPro" id="IPR051834">
    <property type="entry name" value="RING_finger_E3_ligase"/>
</dbReference>
<dbReference type="Pfam" id="PF13639">
    <property type="entry name" value="zf-RING_2"/>
    <property type="match status" value="1"/>
</dbReference>
<reference evidence="6" key="1">
    <citation type="submission" date="2021-09" db="EMBL/GenBank/DDBJ databases">
        <authorList>
            <consortium name="AG Swart"/>
            <person name="Singh M."/>
            <person name="Singh A."/>
            <person name="Seah K."/>
            <person name="Emmerich C."/>
        </authorList>
    </citation>
    <scope>NUCLEOTIDE SEQUENCE</scope>
    <source>
        <strain evidence="6">ATCC30299</strain>
    </source>
</reference>
<name>A0AAU9ID73_9CILI</name>